<name>A0A6I2UCM2_9FIRM</name>
<comment type="caution">
    <text evidence="2">The sequence shown here is derived from an EMBL/GenBank/DDBJ whole genome shotgun (WGS) entry which is preliminary data.</text>
</comment>
<accession>A0A6I2UCM2</accession>
<organism evidence="2 3">
    <name type="scientific">Anaerovibrio slackiae</name>
    <dbReference type="NCBI Taxonomy" id="2652309"/>
    <lineage>
        <taxon>Bacteria</taxon>
        <taxon>Bacillati</taxon>
        <taxon>Bacillota</taxon>
        <taxon>Negativicutes</taxon>
        <taxon>Selenomonadales</taxon>
        <taxon>Selenomonadaceae</taxon>
        <taxon>Anaerovibrio</taxon>
    </lineage>
</organism>
<dbReference type="AlphaFoldDB" id="A0A6I2UCM2"/>
<dbReference type="RefSeq" id="WP_154405310.1">
    <property type="nucleotide sequence ID" value="NZ_JAQXJM010000030.1"/>
</dbReference>
<dbReference type="GeneID" id="96777513"/>
<keyword evidence="1" id="KW-1133">Transmembrane helix</keyword>
<evidence type="ECO:0000313" key="3">
    <source>
        <dbReference type="Proteomes" id="UP000433181"/>
    </source>
</evidence>
<sequence>MLDYIVTLLSGQQMNGLDYGAVGGFMVYRLLQRSINRILIKLEKIIVIYIAIFLGYKLYQFLG</sequence>
<feature type="transmembrane region" description="Helical" evidence="1">
    <location>
        <begin position="38"/>
        <end position="59"/>
    </location>
</feature>
<keyword evidence="1" id="KW-0812">Transmembrane</keyword>
<protein>
    <submittedName>
        <fullName evidence="2">Uncharacterized protein</fullName>
    </submittedName>
</protein>
<gene>
    <name evidence="2" type="ORF">FYJ84_01145</name>
</gene>
<evidence type="ECO:0000313" key="2">
    <source>
        <dbReference type="EMBL" id="MSU07605.1"/>
    </source>
</evidence>
<keyword evidence="1" id="KW-0472">Membrane</keyword>
<dbReference type="EMBL" id="VUNR01000002">
    <property type="protein sequence ID" value="MSU07605.1"/>
    <property type="molecule type" value="Genomic_DNA"/>
</dbReference>
<proteinExistence type="predicted"/>
<evidence type="ECO:0000256" key="1">
    <source>
        <dbReference type="SAM" id="Phobius"/>
    </source>
</evidence>
<reference evidence="2 3" key="1">
    <citation type="submission" date="2019-08" db="EMBL/GenBank/DDBJ databases">
        <title>In-depth cultivation of the pig gut microbiome towards novel bacterial diversity and tailored functional studies.</title>
        <authorList>
            <person name="Wylensek D."/>
            <person name="Hitch T.C.A."/>
            <person name="Clavel T."/>
        </authorList>
    </citation>
    <scope>NUCLEOTIDE SEQUENCE [LARGE SCALE GENOMIC DNA]</scope>
    <source>
        <strain evidence="2 3">WCA-693-APC-5D-A</strain>
    </source>
</reference>
<dbReference type="Proteomes" id="UP000433181">
    <property type="component" value="Unassembled WGS sequence"/>
</dbReference>
<keyword evidence="3" id="KW-1185">Reference proteome</keyword>